<dbReference type="EMBL" id="MK072148">
    <property type="protein sequence ID" value="AYV79488.1"/>
    <property type="molecule type" value="Genomic_DNA"/>
</dbReference>
<reference evidence="1" key="1">
    <citation type="submission" date="2018-10" db="EMBL/GenBank/DDBJ databases">
        <title>Hidden diversity of soil giant viruses.</title>
        <authorList>
            <person name="Schulz F."/>
            <person name="Alteio L."/>
            <person name="Goudeau D."/>
            <person name="Ryan E.M."/>
            <person name="Malmstrom R.R."/>
            <person name="Blanchard J."/>
            <person name="Woyke T."/>
        </authorList>
    </citation>
    <scope>NUCLEOTIDE SEQUENCE</scope>
    <source>
        <strain evidence="1">FNV1</strain>
    </source>
</reference>
<protein>
    <submittedName>
        <fullName evidence="1">Uncharacterized protein</fullName>
    </submittedName>
</protein>
<sequence length="234" mass="26901">MLNLLNKLSDIGKSEPKEVKLSQKDTRKRIAPSMLSGEQLTSDEIKQIDKIVKLLKFEKIELLYLYGDKFNALNMSTDIVVGVTNYRIFKIENAEIVSSANRKDIVTARHQKNGMFKWDKVVVFLSVIKKTQDQSYVANLLNTSDPATNGNPTFETFGIYDSSACEFVCNYIETHPYVDPLRKIVEDEYLMKTEEEYRAKRMAELRKEIDDTTRKQIEADIGKLVEREITGVTN</sequence>
<organism evidence="1">
    <name type="scientific">Faunusvirus sp</name>
    <dbReference type="NCBI Taxonomy" id="2487766"/>
    <lineage>
        <taxon>Viruses</taxon>
        <taxon>Varidnaviria</taxon>
        <taxon>Bamfordvirae</taxon>
        <taxon>Nucleocytoviricota</taxon>
        <taxon>Megaviricetes</taxon>
        <taxon>Imitervirales</taxon>
        <taxon>Mimiviridae</taxon>
    </lineage>
</organism>
<name>A0A3G4ZX43_9VIRU</name>
<proteinExistence type="predicted"/>
<accession>A0A3G4ZX43</accession>
<gene>
    <name evidence="1" type="ORF">Faunusvirus17_7</name>
</gene>
<evidence type="ECO:0000313" key="1">
    <source>
        <dbReference type="EMBL" id="AYV79488.1"/>
    </source>
</evidence>